<name>A0AAV3JLD4_STRAG</name>
<reference evidence="2 3" key="1">
    <citation type="submission" date="2012-10" db="EMBL/GenBank/DDBJ databases">
        <authorList>
            <person name="Zadoks R.N."/>
            <person name="Moroni P."/>
            <person name="Richards V.P."/>
            <person name="Durkin S.A.S."/>
            <person name="Kim M."/>
            <person name="Pavinski Bitar P.D."/>
            <person name="Stanhope M.J."/>
            <person name="Town C.D."/>
            <person name="Venter J.C."/>
        </authorList>
    </citation>
    <scope>NUCLEOTIDE SEQUENCE [LARGE SCALE GENOMIC DNA]</scope>
    <source>
        <strain evidence="2 3">CCUG 29376</strain>
    </source>
</reference>
<comment type="caution">
    <text evidence="2">The sequence shown here is derived from an EMBL/GenBank/DDBJ whole genome shotgun (WGS) entry which is preliminary data.</text>
</comment>
<dbReference type="AlphaFoldDB" id="A0AAV3JLD4"/>
<keyword evidence="1" id="KW-1133">Transmembrane helix</keyword>
<sequence length="42" mass="4915">MKTLITKWYLFCPYLASLFALALFFGNWDLRVQSLLISGLFI</sequence>
<evidence type="ECO:0000313" key="3">
    <source>
        <dbReference type="Proteomes" id="UP000015267"/>
    </source>
</evidence>
<gene>
    <name evidence="2" type="ORF">SAG0055_10720</name>
</gene>
<accession>A0AAV3JLD4</accession>
<keyword evidence="1" id="KW-0812">Transmembrane</keyword>
<protein>
    <submittedName>
        <fullName evidence="2">Uncharacterized protein</fullName>
    </submittedName>
</protein>
<dbReference type="Proteomes" id="UP000015267">
    <property type="component" value="Unassembled WGS sequence"/>
</dbReference>
<evidence type="ECO:0000313" key="2">
    <source>
        <dbReference type="EMBL" id="EPW18567.1"/>
    </source>
</evidence>
<organism evidence="2 3">
    <name type="scientific">Streptococcus agalactiae CCUG 29376</name>
    <dbReference type="NCBI Taxonomy" id="1105255"/>
    <lineage>
        <taxon>Bacteria</taxon>
        <taxon>Bacillati</taxon>
        <taxon>Bacillota</taxon>
        <taxon>Bacilli</taxon>
        <taxon>Lactobacillales</taxon>
        <taxon>Streptococcaceae</taxon>
        <taxon>Streptococcus</taxon>
    </lineage>
</organism>
<proteinExistence type="predicted"/>
<dbReference type="EMBL" id="ANDB01000003">
    <property type="protein sequence ID" value="EPW18567.1"/>
    <property type="molecule type" value="Genomic_DNA"/>
</dbReference>
<evidence type="ECO:0000256" key="1">
    <source>
        <dbReference type="SAM" id="Phobius"/>
    </source>
</evidence>
<feature type="transmembrane region" description="Helical" evidence="1">
    <location>
        <begin position="7"/>
        <end position="26"/>
    </location>
</feature>
<keyword evidence="1" id="KW-0472">Membrane</keyword>